<proteinExistence type="inferred from homology"/>
<dbReference type="Proteomes" id="UP000620124">
    <property type="component" value="Unassembled WGS sequence"/>
</dbReference>
<dbReference type="InterPro" id="IPR019826">
    <property type="entry name" value="Carboxylesterase_B_AS"/>
</dbReference>
<feature type="chain" id="PRO_5034904877" description="Carboxylic ester hydrolase" evidence="3">
    <location>
        <begin position="24"/>
        <end position="552"/>
    </location>
</feature>
<keyword evidence="2 3" id="KW-0378">Hydrolase</keyword>
<name>A0A8H6YQA1_9AGAR</name>
<dbReference type="InterPro" id="IPR050309">
    <property type="entry name" value="Type-B_Carboxylest/Lipase"/>
</dbReference>
<keyword evidence="3" id="KW-0732">Signal</keyword>
<reference evidence="5" key="1">
    <citation type="submission" date="2020-05" db="EMBL/GenBank/DDBJ databases">
        <title>Mycena genomes resolve the evolution of fungal bioluminescence.</title>
        <authorList>
            <person name="Tsai I.J."/>
        </authorList>
    </citation>
    <scope>NUCLEOTIDE SEQUENCE</scope>
    <source>
        <strain evidence="5">CCC161011</strain>
    </source>
</reference>
<gene>
    <name evidence="5" type="ORF">MVEN_00638800</name>
</gene>
<comment type="similarity">
    <text evidence="1 3">Belongs to the type-B carboxylesterase/lipase family.</text>
</comment>
<dbReference type="EMBL" id="JACAZI010000004">
    <property type="protein sequence ID" value="KAF7362887.1"/>
    <property type="molecule type" value="Genomic_DNA"/>
</dbReference>
<dbReference type="InterPro" id="IPR029058">
    <property type="entry name" value="AB_hydrolase_fold"/>
</dbReference>
<protein>
    <recommendedName>
        <fullName evidence="3">Carboxylic ester hydrolase</fullName>
        <ecNumber evidence="3">3.1.1.-</ecNumber>
    </recommendedName>
</protein>
<dbReference type="PANTHER" id="PTHR11559">
    <property type="entry name" value="CARBOXYLESTERASE"/>
    <property type="match status" value="1"/>
</dbReference>
<dbReference type="OrthoDB" id="408631at2759"/>
<accession>A0A8H6YQA1</accession>
<evidence type="ECO:0000313" key="6">
    <source>
        <dbReference type="Proteomes" id="UP000620124"/>
    </source>
</evidence>
<evidence type="ECO:0000313" key="5">
    <source>
        <dbReference type="EMBL" id="KAF7362887.1"/>
    </source>
</evidence>
<feature type="signal peptide" evidence="3">
    <location>
        <begin position="1"/>
        <end position="23"/>
    </location>
</feature>
<evidence type="ECO:0000259" key="4">
    <source>
        <dbReference type="Pfam" id="PF00135"/>
    </source>
</evidence>
<dbReference type="EC" id="3.1.1.-" evidence="3"/>
<sequence>MYSMLPLILALFAALSWTTVVNAGAPVVTLEYGVFEGAFDGNLSTFRGVPFAKPAVRFSLPQAPAKLYGLQNATAFSPACPQQALPPSAPFPVPEMSEDCLKINVFAPRSAGPHSNLPVLVWIYGGAFEFGDSPDTDVRPVVERSMAIGQPIIVVTPNYRVSAWGFLGGKEVGNAGITNLGLRDQIFALEWVQKHIAAFGGDPARVIIGGPSAGGISAALLLLDNKRFNPTTLFHGAFLLSGSPLTTTSVAEAQPDYDGLVAATNCTGALDTLDCLRRVPFDAFKAAVDQTPNALSYSSLNLVWRPRVDGDVVVQDPLISVSKGLYAKVPIMTGDDDDEGTLFSLSSTNITTNEEFVGYVHSNFFPKATPAEIAKLAVLYPDDPTQGSPFDTGLANQVTPQFKRIAAFQGDMYFTGARRFFLEHASKTQNTWSWLSKQGKSTPTLGASHTSDITTWFPATISNFTGGFVPVDALVNFINTLDPNHSATGSRSRPSGIVWPKWNAPSSDGHGSLLTLSDPGVVNITLENFRVDAMRFLYGLALREAEQRAGAY</sequence>
<evidence type="ECO:0000256" key="3">
    <source>
        <dbReference type="RuleBase" id="RU361235"/>
    </source>
</evidence>
<dbReference type="Gene3D" id="3.40.50.1820">
    <property type="entry name" value="alpha/beta hydrolase"/>
    <property type="match status" value="1"/>
</dbReference>
<dbReference type="PROSITE" id="PS00122">
    <property type="entry name" value="CARBOXYLESTERASE_B_1"/>
    <property type="match status" value="1"/>
</dbReference>
<comment type="caution">
    <text evidence="5">The sequence shown here is derived from an EMBL/GenBank/DDBJ whole genome shotgun (WGS) entry which is preliminary data.</text>
</comment>
<dbReference type="GO" id="GO:0016787">
    <property type="term" value="F:hydrolase activity"/>
    <property type="evidence" value="ECO:0007669"/>
    <property type="project" value="UniProtKB-KW"/>
</dbReference>
<dbReference type="AlphaFoldDB" id="A0A8H6YQA1"/>
<feature type="domain" description="Carboxylesterase type B" evidence="4">
    <location>
        <begin position="25"/>
        <end position="502"/>
    </location>
</feature>
<evidence type="ECO:0000256" key="2">
    <source>
        <dbReference type="ARBA" id="ARBA00022801"/>
    </source>
</evidence>
<organism evidence="5 6">
    <name type="scientific">Mycena venus</name>
    <dbReference type="NCBI Taxonomy" id="2733690"/>
    <lineage>
        <taxon>Eukaryota</taxon>
        <taxon>Fungi</taxon>
        <taxon>Dikarya</taxon>
        <taxon>Basidiomycota</taxon>
        <taxon>Agaricomycotina</taxon>
        <taxon>Agaricomycetes</taxon>
        <taxon>Agaricomycetidae</taxon>
        <taxon>Agaricales</taxon>
        <taxon>Marasmiineae</taxon>
        <taxon>Mycenaceae</taxon>
        <taxon>Mycena</taxon>
    </lineage>
</organism>
<evidence type="ECO:0000256" key="1">
    <source>
        <dbReference type="ARBA" id="ARBA00005964"/>
    </source>
</evidence>
<dbReference type="SUPFAM" id="SSF53474">
    <property type="entry name" value="alpha/beta-Hydrolases"/>
    <property type="match status" value="1"/>
</dbReference>
<dbReference type="InterPro" id="IPR002018">
    <property type="entry name" value="CarbesteraseB"/>
</dbReference>
<keyword evidence="6" id="KW-1185">Reference proteome</keyword>
<dbReference type="Pfam" id="PF00135">
    <property type="entry name" value="COesterase"/>
    <property type="match status" value="1"/>
</dbReference>